<dbReference type="AlphaFoldDB" id="A0A7J8ZCK5"/>
<dbReference type="EMBL" id="JABEZV010000004">
    <property type="protein sequence ID" value="MBA0709485.1"/>
    <property type="molecule type" value="Genomic_DNA"/>
</dbReference>
<evidence type="ECO:0000256" key="1">
    <source>
        <dbReference type="SAM" id="MobiDB-lite"/>
    </source>
</evidence>
<accession>A0A7J8ZCK5</accession>
<feature type="region of interest" description="Disordered" evidence="1">
    <location>
        <begin position="25"/>
        <end position="50"/>
    </location>
</feature>
<feature type="compositionally biased region" description="Acidic residues" evidence="1">
    <location>
        <begin position="39"/>
        <end position="50"/>
    </location>
</feature>
<dbReference type="Proteomes" id="UP000593574">
    <property type="component" value="Unassembled WGS sequence"/>
</dbReference>
<protein>
    <submittedName>
        <fullName evidence="2">Uncharacterized protein</fullName>
    </submittedName>
</protein>
<sequence length="50" mass="5685">MIKGPGLRRDAALWVIHRCDMELNEIDQQHSGTTTAEGWSEEGDDSSERR</sequence>
<reference evidence="2 3" key="1">
    <citation type="journal article" date="2019" name="Genome Biol. Evol.">
        <title>Insights into the evolution of the New World diploid cottons (Gossypium, subgenus Houzingenia) based on genome sequencing.</title>
        <authorList>
            <person name="Grover C.E."/>
            <person name="Arick M.A. 2nd"/>
            <person name="Thrash A."/>
            <person name="Conover J.L."/>
            <person name="Sanders W.S."/>
            <person name="Peterson D.G."/>
            <person name="Frelichowski J.E."/>
            <person name="Scheffler J.A."/>
            <person name="Scheffler B.E."/>
            <person name="Wendel J.F."/>
        </authorList>
    </citation>
    <scope>NUCLEOTIDE SEQUENCE [LARGE SCALE GENOMIC DNA]</scope>
    <source>
        <strain evidence="2">4</strain>
        <tissue evidence="2">Leaf</tissue>
    </source>
</reference>
<evidence type="ECO:0000313" key="3">
    <source>
        <dbReference type="Proteomes" id="UP000593574"/>
    </source>
</evidence>
<comment type="caution">
    <text evidence="2">The sequence shown here is derived from an EMBL/GenBank/DDBJ whole genome shotgun (WGS) entry which is preliminary data.</text>
</comment>
<keyword evidence="3" id="KW-1185">Reference proteome</keyword>
<organism evidence="2 3">
    <name type="scientific">Gossypium laxum</name>
    <dbReference type="NCBI Taxonomy" id="34288"/>
    <lineage>
        <taxon>Eukaryota</taxon>
        <taxon>Viridiplantae</taxon>
        <taxon>Streptophyta</taxon>
        <taxon>Embryophyta</taxon>
        <taxon>Tracheophyta</taxon>
        <taxon>Spermatophyta</taxon>
        <taxon>Magnoliopsida</taxon>
        <taxon>eudicotyledons</taxon>
        <taxon>Gunneridae</taxon>
        <taxon>Pentapetalae</taxon>
        <taxon>rosids</taxon>
        <taxon>malvids</taxon>
        <taxon>Malvales</taxon>
        <taxon>Malvaceae</taxon>
        <taxon>Malvoideae</taxon>
        <taxon>Gossypium</taxon>
    </lineage>
</organism>
<evidence type="ECO:0000313" key="2">
    <source>
        <dbReference type="EMBL" id="MBA0709485.1"/>
    </source>
</evidence>
<proteinExistence type="predicted"/>
<gene>
    <name evidence="2" type="ORF">Golax_024516</name>
</gene>
<name>A0A7J8ZCK5_9ROSI</name>